<gene>
    <name evidence="2" type="ORF">IC612_02780</name>
</gene>
<dbReference type="SUPFAM" id="SSF55729">
    <property type="entry name" value="Acyl-CoA N-acyltransferases (Nat)"/>
    <property type="match status" value="1"/>
</dbReference>
<evidence type="ECO:0000259" key="1">
    <source>
        <dbReference type="PROSITE" id="PS51186"/>
    </source>
</evidence>
<comment type="caution">
    <text evidence="2">The sequence shown here is derived from an EMBL/GenBank/DDBJ whole genome shotgun (WGS) entry which is preliminary data.</text>
</comment>
<organism evidence="2 3">
    <name type="scientific">Planobacterium oryzisoli</name>
    <dbReference type="NCBI Taxonomy" id="2771435"/>
    <lineage>
        <taxon>Bacteria</taxon>
        <taxon>Pseudomonadati</taxon>
        <taxon>Bacteroidota</taxon>
        <taxon>Flavobacteriia</taxon>
        <taxon>Flavobacteriales</taxon>
        <taxon>Weeksellaceae</taxon>
        <taxon>Chryseobacterium group</taxon>
        <taxon>Chryseobacterium</taxon>
    </lineage>
</organism>
<dbReference type="PANTHER" id="PTHR43328">
    <property type="entry name" value="ACETYLTRANSFERASE-RELATED"/>
    <property type="match status" value="1"/>
</dbReference>
<dbReference type="EMBL" id="JADKYY010000003">
    <property type="protein sequence ID" value="MBF5026721.1"/>
    <property type="molecule type" value="Genomic_DNA"/>
</dbReference>
<proteinExistence type="predicted"/>
<dbReference type="InterPro" id="IPR000182">
    <property type="entry name" value="GNAT_dom"/>
</dbReference>
<dbReference type="PANTHER" id="PTHR43328:SF1">
    <property type="entry name" value="N-ACETYLTRANSFERASE DOMAIN-CONTAINING PROTEIN"/>
    <property type="match status" value="1"/>
</dbReference>
<dbReference type="AlphaFoldDB" id="A0A931E6N6"/>
<dbReference type="Pfam" id="PF13302">
    <property type="entry name" value="Acetyltransf_3"/>
    <property type="match status" value="1"/>
</dbReference>
<protein>
    <submittedName>
        <fullName evidence="2">GNAT family N-acetyltransferase</fullName>
    </submittedName>
</protein>
<accession>A0A931E6N6</accession>
<dbReference type="GO" id="GO:0016747">
    <property type="term" value="F:acyltransferase activity, transferring groups other than amino-acyl groups"/>
    <property type="evidence" value="ECO:0007669"/>
    <property type="project" value="InterPro"/>
</dbReference>
<keyword evidence="3" id="KW-1185">Reference proteome</keyword>
<dbReference type="InterPro" id="IPR016181">
    <property type="entry name" value="Acyl_CoA_acyltransferase"/>
</dbReference>
<dbReference type="PROSITE" id="PS51186">
    <property type="entry name" value="GNAT"/>
    <property type="match status" value="1"/>
</dbReference>
<feature type="domain" description="N-acetyltransferase" evidence="1">
    <location>
        <begin position="6"/>
        <end position="165"/>
    </location>
</feature>
<dbReference type="Gene3D" id="3.40.630.30">
    <property type="match status" value="1"/>
</dbReference>
<name>A0A931E6N6_9FLAO</name>
<reference evidence="2" key="1">
    <citation type="submission" date="2020-11" db="EMBL/GenBank/DDBJ databases">
        <title>Genome seq and assembly of Planobacterium sp.</title>
        <authorList>
            <person name="Chhetri G."/>
        </authorList>
    </citation>
    <scope>NUCLEOTIDE SEQUENCE</scope>
    <source>
        <strain evidence="2">GCR5</strain>
    </source>
</reference>
<dbReference type="Proteomes" id="UP000694480">
    <property type="component" value="Unassembled WGS sequence"/>
</dbReference>
<dbReference type="RefSeq" id="WP_194738657.1">
    <property type="nucleotide sequence ID" value="NZ_JADKYY010000003.1"/>
</dbReference>
<evidence type="ECO:0000313" key="2">
    <source>
        <dbReference type="EMBL" id="MBF5026721.1"/>
    </source>
</evidence>
<evidence type="ECO:0000313" key="3">
    <source>
        <dbReference type="Proteomes" id="UP000694480"/>
    </source>
</evidence>
<sequence length="168" mass="19291">MRDKELRLREFTSSDAAALTLLANNRKLWQNLSDRFPHPYRIEHANAFIDSVLTGDSTHTFVVEYQGELAGVIGAILQTDVYRKNIEIGYWIGEKFWGKGLSTRALGLYLEYLRSQDDFHRVFARVFAPNKASMKVLENNGFSLEGISREAAFKDNRFLDVHTFSLLL</sequence>